<feature type="domain" description="Nose resistant-to-fluoxetine protein N-terminal" evidence="2">
    <location>
        <begin position="41"/>
        <end position="149"/>
    </location>
</feature>
<evidence type="ECO:0000259" key="2">
    <source>
        <dbReference type="SMART" id="SM00703"/>
    </source>
</evidence>
<feature type="transmembrane region" description="Helical" evidence="1">
    <location>
        <begin position="438"/>
        <end position="457"/>
    </location>
</feature>
<name>A0A1Y1KAG4_PHOPY</name>
<proteinExistence type="predicted"/>
<dbReference type="InterPro" id="IPR006621">
    <property type="entry name" value="Nose-resist-to-fluoxetine_N"/>
</dbReference>
<evidence type="ECO:0000313" key="3">
    <source>
        <dbReference type="EMBL" id="JAV58482.1"/>
    </source>
</evidence>
<keyword evidence="1" id="KW-0472">Membrane</keyword>
<dbReference type="PANTHER" id="PTHR11161:SF0">
    <property type="entry name" value="O-ACYLTRANSFERASE LIKE PROTEIN"/>
    <property type="match status" value="1"/>
</dbReference>
<dbReference type="Pfam" id="PF01757">
    <property type="entry name" value="Acyl_transf_3"/>
    <property type="match status" value="1"/>
</dbReference>
<dbReference type="EMBL" id="GEZM01087781">
    <property type="protein sequence ID" value="JAV58482.1"/>
    <property type="molecule type" value="Transcribed_RNA"/>
</dbReference>
<reference evidence="3" key="1">
    <citation type="journal article" date="2016" name="Sci. Rep.">
        <title>Molecular characterization of firefly nuptial gifts: a multi-omics approach sheds light on postcopulatory sexual selection.</title>
        <authorList>
            <person name="Al-Wathiqui N."/>
            <person name="Fallon T.R."/>
            <person name="South A."/>
            <person name="Weng J.K."/>
            <person name="Lewis S.M."/>
        </authorList>
    </citation>
    <scope>NUCLEOTIDE SEQUENCE</scope>
</reference>
<evidence type="ECO:0000256" key="1">
    <source>
        <dbReference type="SAM" id="Phobius"/>
    </source>
</evidence>
<feature type="transmembrane region" description="Helical" evidence="1">
    <location>
        <begin position="544"/>
        <end position="562"/>
    </location>
</feature>
<feature type="transmembrane region" description="Helical" evidence="1">
    <location>
        <begin position="158"/>
        <end position="181"/>
    </location>
</feature>
<dbReference type="PANTHER" id="PTHR11161">
    <property type="entry name" value="O-ACYLTRANSFERASE"/>
    <property type="match status" value="1"/>
</dbReference>
<feature type="transmembrane region" description="Helical" evidence="1">
    <location>
        <begin position="223"/>
        <end position="242"/>
    </location>
</feature>
<feature type="transmembrane region" description="Helical" evidence="1">
    <location>
        <begin position="469"/>
        <end position="493"/>
    </location>
</feature>
<accession>A0A1Y1KAG4</accession>
<feature type="transmembrane region" description="Helical" evidence="1">
    <location>
        <begin position="397"/>
        <end position="418"/>
    </location>
</feature>
<feature type="transmembrane region" description="Helical" evidence="1">
    <location>
        <begin position="306"/>
        <end position="324"/>
    </location>
</feature>
<dbReference type="InterPro" id="IPR052728">
    <property type="entry name" value="O2_lipid_transport_reg"/>
</dbReference>
<protein>
    <recommendedName>
        <fullName evidence="2">Nose resistant-to-fluoxetine protein N-terminal domain-containing protein</fullName>
    </recommendedName>
</protein>
<feature type="transmembrane region" description="Helical" evidence="1">
    <location>
        <begin position="262"/>
        <end position="286"/>
    </location>
</feature>
<feature type="transmembrane region" description="Helical" evidence="1">
    <location>
        <begin position="513"/>
        <end position="532"/>
    </location>
</feature>
<feature type="transmembrane region" description="Helical" evidence="1">
    <location>
        <begin position="370"/>
        <end position="390"/>
    </location>
</feature>
<organism evidence="3">
    <name type="scientific">Photinus pyralis</name>
    <name type="common">Common eastern firefly</name>
    <name type="synonym">Lampyris pyralis</name>
    <dbReference type="NCBI Taxonomy" id="7054"/>
    <lineage>
        <taxon>Eukaryota</taxon>
        <taxon>Metazoa</taxon>
        <taxon>Ecdysozoa</taxon>
        <taxon>Arthropoda</taxon>
        <taxon>Hexapoda</taxon>
        <taxon>Insecta</taxon>
        <taxon>Pterygota</taxon>
        <taxon>Neoptera</taxon>
        <taxon>Endopterygota</taxon>
        <taxon>Coleoptera</taxon>
        <taxon>Polyphaga</taxon>
        <taxon>Elateriformia</taxon>
        <taxon>Elateroidea</taxon>
        <taxon>Lampyridae</taxon>
        <taxon>Lampyrinae</taxon>
        <taxon>Photinus</taxon>
    </lineage>
</organism>
<sequence>MKPISFLAILSLFQNMEIRGFVQISHNFSTYLGDLQPFAMSSNCSQQLKQYITDLTQGKPWALRMLDAHGKIPSGILDGNFFELGSFDECINIDEGHLLAGKYCIGKFALSDTSKISIGICIPSGCTATDVSGLYNRSGISISESSCQTKESFPRLDVAATIVLIFLVAWLCCMVLSTAYVMTVQRLGKAPPHWLLDTFSFYTNAKKLFTTTRSEDEISCLHGIRVLSMMWIIMAHYCLAYTHLPIRNMSFILKFFNTNMSMFIIGAHNAVDTFFFISGLTLSYVFMIYSRRGAKFNVFIFYVRRYIRLTPAMGVVILLYAFLLKYMGSGPLWPATIEKLVSGCRKNWWKALLYIQNYDSMSDMCINPTWFLSVDTQLYLLSPLLLLPLLKWPNRTLFATGALTLCSIVTSFVLTWTLKLHEPVFGEKFMRYYYLATYSRAAPWLLGFMLGYLLQEFKREGSRIVMNKMCVLVFWIASIAILVTCVLLEYEVFVANRASLLGNAFNNALQRSAWAVCVGWVIYACHFGYGGVINSFLSSATFKVLSRLTYTAYISHILIQTTTTEQYQMNAAIGYSFMLESVWINFVMTFFSSLLLTLACESPLISMEKRLLRKPTSEGLSHSLFIV</sequence>
<feature type="transmembrane region" description="Helical" evidence="1">
    <location>
        <begin position="582"/>
        <end position="605"/>
    </location>
</feature>
<dbReference type="SMART" id="SM00703">
    <property type="entry name" value="NRF"/>
    <property type="match status" value="1"/>
</dbReference>
<keyword evidence="1" id="KW-0812">Transmembrane</keyword>
<dbReference type="AlphaFoldDB" id="A0A1Y1KAG4"/>
<dbReference type="Pfam" id="PF20146">
    <property type="entry name" value="NRF"/>
    <property type="match status" value="1"/>
</dbReference>
<dbReference type="InterPro" id="IPR002656">
    <property type="entry name" value="Acyl_transf_3_dom"/>
</dbReference>
<dbReference type="GO" id="GO:0016747">
    <property type="term" value="F:acyltransferase activity, transferring groups other than amino-acyl groups"/>
    <property type="evidence" value="ECO:0007669"/>
    <property type="project" value="InterPro"/>
</dbReference>
<keyword evidence="1" id="KW-1133">Transmembrane helix</keyword>